<name>A0A1L1PMU4_HYDIT</name>
<evidence type="ECO:0000313" key="3">
    <source>
        <dbReference type="Proteomes" id="UP000028878"/>
    </source>
</evidence>
<dbReference type="Proteomes" id="UP000028878">
    <property type="component" value="Unassembled WGS sequence"/>
</dbReference>
<dbReference type="InterPro" id="IPR041311">
    <property type="entry name" value="LPD29"/>
</dbReference>
<feature type="domain" description="Large polyvalent protein associated" evidence="1">
    <location>
        <begin position="5"/>
        <end position="90"/>
    </location>
</feature>
<accession>A0A1L1PMU4</accession>
<gene>
    <name evidence="2" type="ORF">BN948_01778</name>
</gene>
<protein>
    <recommendedName>
        <fullName evidence="1">Large polyvalent protein associated domain-containing protein</fullName>
    </recommendedName>
</protein>
<sequence>MKYLSCAETAVMVRKALKESFPGIKFSVRSSTYSMGASINVRWTDGPNRAQVEAVAQVFNGSYFDGMQDYKGSLNNMIDGEAVSFGADSVWCERENSDAAVQRAIDQVARIYAANFEARGIAKPSVEAYRRGELYQVALITDGWDSYWNLQAIIARALSKSSDRLAVAKSKTAGKVIFLGNDGYSQVGALQVEAA</sequence>
<proteinExistence type="predicted"/>
<keyword evidence="3" id="KW-1185">Reference proteome</keyword>
<organism evidence="2 3">
    <name type="scientific">Hydrogenophaga intermedia</name>
    <dbReference type="NCBI Taxonomy" id="65786"/>
    <lineage>
        <taxon>Bacteria</taxon>
        <taxon>Pseudomonadati</taxon>
        <taxon>Pseudomonadota</taxon>
        <taxon>Betaproteobacteria</taxon>
        <taxon>Burkholderiales</taxon>
        <taxon>Comamonadaceae</taxon>
        <taxon>Hydrogenophaga</taxon>
    </lineage>
</organism>
<dbReference type="RefSeq" id="WP_035621237.1">
    <property type="nucleotide sequence ID" value="NZ_CCAE010000010.1"/>
</dbReference>
<dbReference type="Pfam" id="PF18847">
    <property type="entry name" value="LPD29"/>
    <property type="match status" value="1"/>
</dbReference>
<dbReference type="EMBL" id="CCAE010000010">
    <property type="protein sequence ID" value="CDN87356.1"/>
    <property type="molecule type" value="Genomic_DNA"/>
</dbReference>
<evidence type="ECO:0000313" key="2">
    <source>
        <dbReference type="EMBL" id="CDN87356.1"/>
    </source>
</evidence>
<dbReference type="AlphaFoldDB" id="A0A1L1PMU4"/>
<reference evidence="3" key="1">
    <citation type="submission" date="2014-11" db="EMBL/GenBank/DDBJ databases">
        <title>Draft genome sequence of Hydrogenophaga intermedia S1.</title>
        <authorList>
            <person name="Gan H.M."/>
            <person name="Chew T.H."/>
            <person name="Stolz A."/>
        </authorList>
    </citation>
    <scope>NUCLEOTIDE SEQUENCE [LARGE SCALE GENOMIC DNA]</scope>
    <source>
        <strain evidence="3">S1</strain>
    </source>
</reference>
<evidence type="ECO:0000259" key="1">
    <source>
        <dbReference type="Pfam" id="PF18847"/>
    </source>
</evidence>